<evidence type="ECO:0000313" key="1">
    <source>
        <dbReference type="EMBL" id="QSE36360.1"/>
    </source>
</evidence>
<dbReference type="AlphaFoldDB" id="A0A896YZF1"/>
<reference evidence="1" key="2">
    <citation type="submission" date="2021-03" db="EMBL/GenBank/DDBJ databases">
        <title>Acquisition and loss of CTX-M plasmids in Shigella species associated with MSM transmission in the UK.</title>
        <authorList>
            <person name="Greig D.R."/>
            <person name="Jenkins C."/>
            <person name="Dallman T.J."/>
            <person name="Cowley L.A."/>
        </authorList>
    </citation>
    <scope>NUCLEOTIDE SEQUENCE</scope>
    <source>
        <strain evidence="1">893916</strain>
        <plasmid evidence="1">pINV</plasmid>
    </source>
</reference>
<protein>
    <submittedName>
        <fullName evidence="1">Uncharacterized protein</fullName>
    </submittedName>
</protein>
<geneLocation type="plasmid" evidence="1">
    <name>pINV</name>
</geneLocation>
<name>A0A896YZF1_SHISO</name>
<gene>
    <name evidence="1" type="ORF">NOOHOHFM_00068</name>
</gene>
<keyword evidence="1" id="KW-0614">Plasmid</keyword>
<sequence length="132" mass="14405">MLFNEGADDFFVDFHGTREADCFTCQPLDAGAEGPVVTFNALREDFAGQVFLLRHFSGVAAPVIAGHHATMPIQNGVNRANSSRQVSSFRGPKVESVSQHTASFSVVRIPEPVLCQRRMKSDPLISPPTAQY</sequence>
<dbReference type="EMBL" id="MW396859">
    <property type="protein sequence ID" value="QSE36360.1"/>
    <property type="molecule type" value="Genomic_DNA"/>
</dbReference>
<accession>A0A896YZF1</accession>
<organism evidence="1">
    <name type="scientific">Shigella sonnei</name>
    <dbReference type="NCBI Taxonomy" id="624"/>
    <lineage>
        <taxon>Bacteria</taxon>
        <taxon>Pseudomonadati</taxon>
        <taxon>Pseudomonadota</taxon>
        <taxon>Gammaproteobacteria</taxon>
        <taxon>Enterobacterales</taxon>
        <taxon>Enterobacteriaceae</taxon>
        <taxon>Shigella</taxon>
    </lineage>
</organism>
<proteinExistence type="predicted"/>
<reference evidence="1" key="1">
    <citation type="submission" date="2020-12" db="EMBL/GenBank/DDBJ databases">
        <authorList>
            <person name="Locke R.K."/>
        </authorList>
    </citation>
    <scope>NUCLEOTIDE SEQUENCE</scope>
    <source>
        <strain evidence="1">893916</strain>
        <plasmid evidence="1">pINV</plasmid>
    </source>
</reference>